<feature type="domain" description="Predicted 3'-5' exonuclease PolB-like" evidence="1">
    <location>
        <begin position="75"/>
        <end position="220"/>
    </location>
</feature>
<dbReference type="EMBL" id="JAUOZU010000024">
    <property type="protein sequence ID" value="MDO6966942.1"/>
    <property type="molecule type" value="Genomic_DNA"/>
</dbReference>
<dbReference type="RefSeq" id="WP_304378872.1">
    <property type="nucleotide sequence ID" value="NZ_JAUOZU010000024.1"/>
</dbReference>
<organism evidence="2 3">
    <name type="scientific">Rhizobium alvei</name>
    <dbReference type="NCBI Taxonomy" id="1132659"/>
    <lineage>
        <taxon>Bacteria</taxon>
        <taxon>Pseudomonadati</taxon>
        <taxon>Pseudomonadota</taxon>
        <taxon>Alphaproteobacteria</taxon>
        <taxon>Hyphomicrobiales</taxon>
        <taxon>Rhizobiaceae</taxon>
        <taxon>Rhizobium/Agrobacterium group</taxon>
        <taxon>Rhizobium</taxon>
    </lineage>
</organism>
<dbReference type="InterPro" id="IPR019288">
    <property type="entry name" value="3'-5'_exonuclease_PolB-like"/>
</dbReference>
<dbReference type="SUPFAM" id="SSF53098">
    <property type="entry name" value="Ribonuclease H-like"/>
    <property type="match status" value="1"/>
</dbReference>
<dbReference type="Gene3D" id="3.30.420.10">
    <property type="entry name" value="Ribonuclease H-like superfamily/Ribonuclease H"/>
    <property type="match status" value="1"/>
</dbReference>
<dbReference type="InterPro" id="IPR036397">
    <property type="entry name" value="RNaseH_sf"/>
</dbReference>
<sequence>MTTLYLDIESIPAQSEAVRQQIADSVKPPASMKKADTIAAWEAEQKPAAVEEAIAKTALNGALGHICCIGWAVDNLSTGSFSMTEFSPENEADIITNFFCSVDQYIDQYRATKIVGHYVVGFDIRFIWQRCIVLGIRAPSWLPRDPKPWDANVFDTMTAWAGARDTISLDNLCRALGIEGKGDIDGSMVGKMFAEGRHDEIAAYCRQDVERVRAVHRKMRLAFGEAA</sequence>
<dbReference type="InterPro" id="IPR012337">
    <property type="entry name" value="RNaseH-like_sf"/>
</dbReference>
<evidence type="ECO:0000313" key="2">
    <source>
        <dbReference type="EMBL" id="MDO6966942.1"/>
    </source>
</evidence>
<evidence type="ECO:0000259" key="1">
    <source>
        <dbReference type="Pfam" id="PF10108"/>
    </source>
</evidence>
<dbReference type="Pfam" id="PF10108">
    <property type="entry name" value="DNA_pol_B_exo2"/>
    <property type="match status" value="1"/>
</dbReference>
<evidence type="ECO:0000313" key="3">
    <source>
        <dbReference type="Proteomes" id="UP001174932"/>
    </source>
</evidence>
<reference evidence="2" key="2">
    <citation type="submission" date="2023-07" db="EMBL/GenBank/DDBJ databases">
        <authorList>
            <person name="Shen H."/>
        </authorList>
    </citation>
    <scope>NUCLEOTIDE SEQUENCE</scope>
    <source>
        <strain evidence="2">TNR-22</strain>
    </source>
</reference>
<protein>
    <submittedName>
        <fullName evidence="2">Ribonuclease H-like domain-containing protein</fullName>
    </submittedName>
</protein>
<accession>A0ABT8YT51</accession>
<name>A0ABT8YT51_9HYPH</name>
<keyword evidence="3" id="KW-1185">Reference proteome</keyword>
<gene>
    <name evidence="2" type="ORF">Q4481_23550</name>
</gene>
<dbReference type="Proteomes" id="UP001174932">
    <property type="component" value="Unassembled WGS sequence"/>
</dbReference>
<proteinExistence type="predicted"/>
<comment type="caution">
    <text evidence="2">The sequence shown here is derived from an EMBL/GenBank/DDBJ whole genome shotgun (WGS) entry which is preliminary data.</text>
</comment>
<reference evidence="2" key="1">
    <citation type="journal article" date="2015" name="Int. J. Syst. Evol. Microbiol.">
        <title>Rhizobium alvei sp. nov., isolated from a freshwater river.</title>
        <authorList>
            <person name="Sheu S.Y."/>
            <person name="Huang H.W."/>
            <person name="Young C.C."/>
            <person name="Chen W.M."/>
        </authorList>
    </citation>
    <scope>NUCLEOTIDE SEQUENCE</scope>
    <source>
        <strain evidence="2">TNR-22</strain>
    </source>
</reference>